<evidence type="ECO:0000313" key="2">
    <source>
        <dbReference type="EMBL" id="KAK3499112.1"/>
    </source>
</evidence>
<sequence length="73" mass="8274">MYLPPHGERDPTQLDSPFERIEQPDEPCTRRIGIFTSQKPRHLLESGLWKQANHSISIVTQTPGGQALEQLPV</sequence>
<evidence type="ECO:0000313" key="3">
    <source>
        <dbReference type="Proteomes" id="UP001285908"/>
    </source>
</evidence>
<keyword evidence="3" id="KW-1185">Reference proteome</keyword>
<comment type="caution">
    <text evidence="2">The sequence shown here is derived from an EMBL/GenBank/DDBJ whole genome shotgun (WGS) entry which is preliminary data.</text>
</comment>
<protein>
    <submittedName>
        <fullName evidence="2">Uncharacterized protein</fullName>
    </submittedName>
</protein>
<name>A0AAJ0IEY5_9PEZI</name>
<dbReference type="GeneID" id="87878107"/>
<evidence type="ECO:0000256" key="1">
    <source>
        <dbReference type="SAM" id="MobiDB-lite"/>
    </source>
</evidence>
<gene>
    <name evidence="2" type="ORF">B0T23DRAFT_434113</name>
</gene>
<accession>A0AAJ0IEY5</accession>
<dbReference type="AlphaFoldDB" id="A0AAJ0IEY5"/>
<feature type="region of interest" description="Disordered" evidence="1">
    <location>
        <begin position="1"/>
        <end position="25"/>
    </location>
</feature>
<organism evidence="2 3">
    <name type="scientific">Neurospora hispaniola</name>
    <dbReference type="NCBI Taxonomy" id="588809"/>
    <lineage>
        <taxon>Eukaryota</taxon>
        <taxon>Fungi</taxon>
        <taxon>Dikarya</taxon>
        <taxon>Ascomycota</taxon>
        <taxon>Pezizomycotina</taxon>
        <taxon>Sordariomycetes</taxon>
        <taxon>Sordariomycetidae</taxon>
        <taxon>Sordariales</taxon>
        <taxon>Sordariaceae</taxon>
        <taxon>Neurospora</taxon>
    </lineage>
</organism>
<dbReference type="Proteomes" id="UP001285908">
    <property type="component" value="Unassembled WGS sequence"/>
</dbReference>
<proteinExistence type="predicted"/>
<dbReference type="RefSeq" id="XP_062696745.1">
    <property type="nucleotide sequence ID" value="XM_062840485.1"/>
</dbReference>
<dbReference type="EMBL" id="JAULSX010000001">
    <property type="protein sequence ID" value="KAK3499112.1"/>
    <property type="molecule type" value="Genomic_DNA"/>
</dbReference>
<reference evidence="2 3" key="1">
    <citation type="journal article" date="2023" name="Mol. Phylogenet. Evol.">
        <title>Genome-scale phylogeny and comparative genomics of the fungal order Sordariales.</title>
        <authorList>
            <person name="Hensen N."/>
            <person name="Bonometti L."/>
            <person name="Westerberg I."/>
            <person name="Brannstrom I.O."/>
            <person name="Guillou S."/>
            <person name="Cros-Aarteil S."/>
            <person name="Calhoun S."/>
            <person name="Haridas S."/>
            <person name="Kuo A."/>
            <person name="Mondo S."/>
            <person name="Pangilinan J."/>
            <person name="Riley R."/>
            <person name="LaButti K."/>
            <person name="Andreopoulos B."/>
            <person name="Lipzen A."/>
            <person name="Chen C."/>
            <person name="Yan M."/>
            <person name="Daum C."/>
            <person name="Ng V."/>
            <person name="Clum A."/>
            <person name="Steindorff A."/>
            <person name="Ohm R.A."/>
            <person name="Martin F."/>
            <person name="Silar P."/>
            <person name="Natvig D.O."/>
            <person name="Lalanne C."/>
            <person name="Gautier V."/>
            <person name="Ament-Velasquez S.L."/>
            <person name="Kruys A."/>
            <person name="Hutchinson M.I."/>
            <person name="Powell A.J."/>
            <person name="Barry K."/>
            <person name="Miller A.N."/>
            <person name="Grigoriev I.V."/>
            <person name="Debuchy R."/>
            <person name="Gladieux P."/>
            <person name="Hiltunen Thoren M."/>
            <person name="Johannesson H."/>
        </authorList>
    </citation>
    <scope>NUCLEOTIDE SEQUENCE [LARGE SCALE GENOMIC DNA]</scope>
    <source>
        <strain evidence="2 3">FGSC 10403</strain>
    </source>
</reference>